<dbReference type="Proteomes" id="UP000093561">
    <property type="component" value="Unassembled WGS sequence"/>
</dbReference>
<sequence>MYESVVSKDYEEPDPDYPLSDSDLVSYRICQQTPVLRIFETDDLPLQRGDFTSQHAIMVRSRQLSEIASLMDESVSDQPTLKRFSRYNQSMHSRPPSHTCNIQPGSSQQQQPHTCSKISGRLKTGFFSGNWTLRSKKEQKMRPSVHDITVIQTGKSSDKFYDESKRESIRTPEEIVQTAIAPSQFALVSENFNQFSTKDPSVATRQLGEQVAGFRFPVYEISQQNRFDDFVGDQSHRTLSLKKSESCNDFEHSGLHPQLCRNNNNKLIEFGEIMETNEDCDPILSTAHTYPTDDIIDNDADDDDDSGVHRSDESRFGMMKRFGGIKSVGAIRRQCHRPVAEVFPNNTHTRSSNKGGGFWSTTSKHFFCTEERSPILPPSLTHLLIDADSTNHIGTSESSPSSSNDCQQQSILRKSCPDLTISGSAGVLPKNMEACRTQSRNRRAHEKKQAALWKKKPIAEWSLDDVLLWLQHCKLDDVASVMIGYDISGTDVEQWDNSTLEQLGISTEHTRTKILNELRALKVRQTNPPVEINGTGGVRSKRGKPVVPLFKLVRSTSYDKVVALETPLTTRDITVAEGRFGCLQVTKVNGANIPLREQDCFLEINEMPGQAFRSPLMFTKLVTEANGEPIRLVVLRRRLLPIGDTMGNYDYDNDTSGRGTFLEKTLQALDQESSGSSGVSSSELSSEVVPLNDDNKSQVLRL</sequence>
<reference evidence="3" key="2">
    <citation type="journal article" date="2016" name="Mol. Ecol.">
        <title>Population genomics of the filarial nematode parasite Wuchereria bancrofti from mosquitoes.</title>
        <authorList>
            <person name="Small S.T."/>
            <person name="Reimer L.J."/>
            <person name="Tisch D.J."/>
            <person name="King C.L."/>
            <person name="Christensen B.M."/>
            <person name="Siba P.M."/>
            <person name="Kazura J.W."/>
            <person name="Serre D."/>
            <person name="Zimmerman P.A."/>
        </authorList>
    </citation>
    <scope>NUCLEOTIDE SEQUENCE</scope>
    <source>
        <strain evidence="3">pt0022</strain>
    </source>
</reference>
<protein>
    <recommendedName>
        <fullName evidence="2">SAM domain-containing protein</fullName>
    </recommendedName>
</protein>
<organism evidence="3 4">
    <name type="scientific">Wuchereria bancrofti</name>
    <dbReference type="NCBI Taxonomy" id="6293"/>
    <lineage>
        <taxon>Eukaryota</taxon>
        <taxon>Metazoa</taxon>
        <taxon>Ecdysozoa</taxon>
        <taxon>Nematoda</taxon>
        <taxon>Chromadorea</taxon>
        <taxon>Rhabditida</taxon>
        <taxon>Spirurina</taxon>
        <taxon>Spiruromorpha</taxon>
        <taxon>Filarioidea</taxon>
        <taxon>Onchocercidae</taxon>
        <taxon>Wuchereria</taxon>
    </lineage>
</organism>
<evidence type="ECO:0000259" key="2">
    <source>
        <dbReference type="PROSITE" id="PS50105"/>
    </source>
</evidence>
<dbReference type="SMART" id="SM00454">
    <property type="entry name" value="SAM"/>
    <property type="match status" value="1"/>
</dbReference>
<dbReference type="InterPro" id="IPR013761">
    <property type="entry name" value="SAM/pointed_sf"/>
</dbReference>
<evidence type="ECO:0000256" key="1">
    <source>
        <dbReference type="SAM" id="MobiDB-lite"/>
    </source>
</evidence>
<dbReference type="WBParaSite" id="mrna-Wban_04012">
    <property type="protein sequence ID" value="mrna-Wban_04012"/>
    <property type="gene ID" value="Wban_04012"/>
</dbReference>
<dbReference type="PROSITE" id="PS50105">
    <property type="entry name" value="SAM_DOMAIN"/>
    <property type="match status" value="1"/>
</dbReference>
<dbReference type="Pfam" id="PF07647">
    <property type="entry name" value="SAM_2"/>
    <property type="match status" value="1"/>
</dbReference>
<reference evidence="4" key="3">
    <citation type="submission" date="2024-02" db="UniProtKB">
        <authorList>
            <consortium name="WormBaseParasite"/>
        </authorList>
    </citation>
    <scope>IDENTIFICATION</scope>
    <source>
        <strain evidence="4">pt0022</strain>
    </source>
</reference>
<dbReference type="Gene3D" id="1.10.150.50">
    <property type="entry name" value="Transcription Factor, Ets-1"/>
    <property type="match status" value="1"/>
</dbReference>
<feature type="region of interest" description="Disordered" evidence="1">
    <location>
        <begin position="671"/>
        <end position="702"/>
    </location>
</feature>
<proteinExistence type="predicted"/>
<feature type="domain" description="SAM" evidence="2">
    <location>
        <begin position="461"/>
        <end position="524"/>
    </location>
</feature>
<accession>A0AAF5PQU4</accession>
<feature type="compositionally biased region" description="Low complexity" evidence="1">
    <location>
        <begin position="672"/>
        <end position="689"/>
    </location>
</feature>
<name>A0AAF5PQU4_WUCBA</name>
<reference evidence="3" key="1">
    <citation type="submission" date="2015-03" db="EMBL/GenBank/DDBJ databases">
        <title>Wuchereria bancrofti Genome Sequencing Papua New Guinea Strain.</title>
        <authorList>
            <person name="Small S.T."/>
            <person name="Serre D."/>
            <person name="Zimmerman P.A."/>
        </authorList>
    </citation>
    <scope>NUCLEOTIDE SEQUENCE [LARGE SCALE GENOMIC DNA]</scope>
    <source>
        <strain evidence="3">pt0022</strain>
    </source>
</reference>
<dbReference type="InterPro" id="IPR001660">
    <property type="entry name" value="SAM"/>
</dbReference>
<evidence type="ECO:0000313" key="3">
    <source>
        <dbReference type="Proteomes" id="UP000093561"/>
    </source>
</evidence>
<dbReference type="SUPFAM" id="SSF47769">
    <property type="entry name" value="SAM/Pointed domain"/>
    <property type="match status" value="1"/>
</dbReference>
<evidence type="ECO:0000313" key="4">
    <source>
        <dbReference type="WBParaSite" id="mrna-Wban_04012"/>
    </source>
</evidence>
<feature type="region of interest" description="Disordered" evidence="1">
    <location>
        <begin position="89"/>
        <end position="113"/>
    </location>
</feature>
<dbReference type="AlphaFoldDB" id="A0AAF5PQU4"/>